<dbReference type="RefSeq" id="WP_308952165.1">
    <property type="nucleotide sequence ID" value="NZ_JARXHW010000060.1"/>
</dbReference>
<proteinExistence type="predicted"/>
<protein>
    <recommendedName>
        <fullName evidence="4">HEAT repeat domain-containing protein</fullName>
    </recommendedName>
</protein>
<comment type="caution">
    <text evidence="2">The sequence shown here is derived from an EMBL/GenBank/DDBJ whole genome shotgun (WGS) entry which is preliminary data.</text>
</comment>
<feature type="compositionally biased region" description="Gly residues" evidence="1">
    <location>
        <begin position="413"/>
        <end position="430"/>
    </location>
</feature>
<accession>A0ABU1AYP6</accession>
<feature type="region of interest" description="Disordered" evidence="1">
    <location>
        <begin position="385"/>
        <end position="430"/>
    </location>
</feature>
<evidence type="ECO:0000256" key="1">
    <source>
        <dbReference type="SAM" id="MobiDB-lite"/>
    </source>
</evidence>
<dbReference type="Proteomes" id="UP001225316">
    <property type="component" value="Unassembled WGS sequence"/>
</dbReference>
<evidence type="ECO:0000313" key="2">
    <source>
        <dbReference type="EMBL" id="MDQ8209278.1"/>
    </source>
</evidence>
<dbReference type="EMBL" id="JARXHW010000060">
    <property type="protein sequence ID" value="MDQ8209278.1"/>
    <property type="molecule type" value="Genomic_DNA"/>
</dbReference>
<evidence type="ECO:0000313" key="3">
    <source>
        <dbReference type="Proteomes" id="UP001225316"/>
    </source>
</evidence>
<gene>
    <name evidence="2" type="ORF">QEH52_17255</name>
</gene>
<name>A0ABU1AYP6_9BACT</name>
<keyword evidence="3" id="KW-1185">Reference proteome</keyword>
<evidence type="ECO:0008006" key="4">
    <source>
        <dbReference type="Google" id="ProtNLM"/>
    </source>
</evidence>
<sequence length="430" mass="46960">MKKSTVLLGVTVWSVSLLTAYYVGSRANEASNPSTTTPIAQANRENTQQQSFQTVALTEPEEANKLEAFFDGEALSLEEMLREIPTLSAEESRQLLTQALAMPKSDPKRARLINELLSQIAETEPMAALELATQIDSLRDYESARVSILEVWGRNDPAAAIAWAATALENEPSRSRASQLTAIYRGYALTNPEAAFQQALTMDENARLKNRLLGEVLEAQIENGGLEAAKLAVDLVSDPDMKDRLRRDLVSEWAEFDPSAAAEYVVSLGDEASADLKNALIREWAESSPAEAAAWLDSLDADDPAIARASASIIEEWTRYDLAASAEWLNSLEASPELDRAVITYTFSAAAEDPASAMTWAESIDDDRRRTWMMERVAATWKEQDTESFSEYLDSSELTEEQRTTLENAENRGGPGGGGGRGPGGGGRGR</sequence>
<reference evidence="2 3" key="1">
    <citation type="submission" date="2023-04" db="EMBL/GenBank/DDBJ databases">
        <title>A novel bacteria isolated from coastal sediment.</title>
        <authorList>
            <person name="Liu X.-J."/>
            <person name="Du Z.-J."/>
        </authorList>
    </citation>
    <scope>NUCLEOTIDE SEQUENCE [LARGE SCALE GENOMIC DNA]</scope>
    <source>
        <strain evidence="2 3">SDUM461003</strain>
    </source>
</reference>
<organism evidence="2 3">
    <name type="scientific">Thalassobacterium maritimum</name>
    <dbReference type="NCBI Taxonomy" id="3041265"/>
    <lineage>
        <taxon>Bacteria</taxon>
        <taxon>Pseudomonadati</taxon>
        <taxon>Verrucomicrobiota</taxon>
        <taxon>Opitutia</taxon>
        <taxon>Puniceicoccales</taxon>
        <taxon>Coraliomargaritaceae</taxon>
        <taxon>Thalassobacterium</taxon>
    </lineage>
</organism>